<protein>
    <recommendedName>
        <fullName evidence="9">DUF4870 domain-containing protein</fullName>
    </recommendedName>
</protein>
<dbReference type="EMBL" id="AP025523">
    <property type="protein sequence ID" value="BDE06255.1"/>
    <property type="molecule type" value="Genomic_DNA"/>
</dbReference>
<dbReference type="InterPro" id="IPR019109">
    <property type="entry name" value="MamF_MmsF"/>
</dbReference>
<evidence type="ECO:0000256" key="3">
    <source>
        <dbReference type="ARBA" id="ARBA00022989"/>
    </source>
</evidence>
<dbReference type="Proteomes" id="UP001317532">
    <property type="component" value="Chromosome"/>
</dbReference>
<evidence type="ECO:0000256" key="2">
    <source>
        <dbReference type="ARBA" id="ARBA00022692"/>
    </source>
</evidence>
<gene>
    <name evidence="7" type="ORF">WPS_15310</name>
</gene>
<proteinExistence type="predicted"/>
<evidence type="ECO:0000313" key="7">
    <source>
        <dbReference type="EMBL" id="BDE06255.1"/>
    </source>
</evidence>
<evidence type="ECO:0008006" key="9">
    <source>
        <dbReference type="Google" id="ProtNLM"/>
    </source>
</evidence>
<reference evidence="7 8" key="1">
    <citation type="journal article" date="2022" name="ISME Commun">
        <title>Vulcanimicrobium alpinus gen. nov. sp. nov., the first cultivated representative of the candidate phylum 'Eremiobacterota', is a metabolically versatile aerobic anoxygenic phototroph.</title>
        <authorList>
            <person name="Yabe S."/>
            <person name="Muto K."/>
            <person name="Abe K."/>
            <person name="Yokota A."/>
            <person name="Staudigel H."/>
            <person name="Tebo B.M."/>
        </authorList>
    </citation>
    <scope>NUCLEOTIDE SEQUENCE [LARGE SCALE GENOMIC DNA]</scope>
    <source>
        <strain evidence="7 8">WC8-2</strain>
    </source>
</reference>
<feature type="transmembrane region" description="Helical" evidence="6">
    <location>
        <begin position="92"/>
        <end position="115"/>
    </location>
</feature>
<keyword evidence="8" id="KW-1185">Reference proteome</keyword>
<accession>A0AAN2C977</accession>
<name>A0AAN2C977_UNVUL</name>
<evidence type="ECO:0000256" key="6">
    <source>
        <dbReference type="SAM" id="Phobius"/>
    </source>
</evidence>
<comment type="subcellular location">
    <subcellularLocation>
        <location evidence="1">Membrane</location>
        <topology evidence="1">Multi-pass membrane protein</topology>
    </subcellularLocation>
</comment>
<keyword evidence="4 6" id="KW-0472">Membrane</keyword>
<dbReference type="Pfam" id="PF09685">
    <property type="entry name" value="MamF_MmsF"/>
    <property type="match status" value="1"/>
</dbReference>
<keyword evidence="2 6" id="KW-0812">Transmembrane</keyword>
<evidence type="ECO:0000256" key="5">
    <source>
        <dbReference type="SAM" id="MobiDB-lite"/>
    </source>
</evidence>
<feature type="compositionally biased region" description="Pro residues" evidence="5">
    <location>
        <begin position="28"/>
        <end position="37"/>
    </location>
</feature>
<evidence type="ECO:0000256" key="4">
    <source>
        <dbReference type="ARBA" id="ARBA00023136"/>
    </source>
</evidence>
<feature type="region of interest" description="Disordered" evidence="5">
    <location>
        <begin position="19"/>
        <end position="44"/>
    </location>
</feature>
<dbReference type="KEGG" id="vab:WPS_15310"/>
<dbReference type="AlphaFoldDB" id="A0AAN2C977"/>
<feature type="transmembrane region" description="Helical" evidence="6">
    <location>
        <begin position="121"/>
        <end position="142"/>
    </location>
</feature>
<organism evidence="7 8">
    <name type="scientific">Vulcanimicrobium alpinum</name>
    <dbReference type="NCBI Taxonomy" id="3016050"/>
    <lineage>
        <taxon>Bacteria</taxon>
        <taxon>Bacillati</taxon>
        <taxon>Vulcanimicrobiota</taxon>
        <taxon>Vulcanimicrobiia</taxon>
        <taxon>Vulcanimicrobiales</taxon>
        <taxon>Vulcanimicrobiaceae</taxon>
        <taxon>Vulcanimicrobium</taxon>
    </lineage>
</organism>
<keyword evidence="3 6" id="KW-1133">Transmembrane helix</keyword>
<dbReference type="RefSeq" id="WP_317997230.1">
    <property type="nucleotide sequence ID" value="NZ_AP025523.1"/>
</dbReference>
<evidence type="ECO:0000256" key="1">
    <source>
        <dbReference type="ARBA" id="ARBA00004141"/>
    </source>
</evidence>
<sequence>MLAAKIESARQANMINGGVGPSQGAWQAPPPPQPPPYQQAQAAPPRVTVQTGTGLAVRPETRALVALSYPFWPLALLALLDSKGSYFVRRQAWQALGFNFGMWGFGAVLGGIASLPILGASAWPLLPFIVPVWIVASIVYGFRVWNGEDVNVPIVGDWVDARLPESRQAVQ</sequence>
<evidence type="ECO:0000313" key="8">
    <source>
        <dbReference type="Proteomes" id="UP001317532"/>
    </source>
</evidence>